<dbReference type="InterPro" id="IPR008984">
    <property type="entry name" value="SMAD_FHA_dom_sf"/>
</dbReference>
<dbReference type="PROSITE" id="PS50006">
    <property type="entry name" value="FHA_DOMAIN"/>
    <property type="match status" value="1"/>
</dbReference>
<dbReference type="AlphaFoldDB" id="A0AAE0GS71"/>
<reference evidence="3 4" key="1">
    <citation type="journal article" date="2015" name="Genome Biol. Evol.">
        <title>Comparative Genomics of a Bacterivorous Green Alga Reveals Evolutionary Causalities and Consequences of Phago-Mixotrophic Mode of Nutrition.</title>
        <authorList>
            <person name="Burns J.A."/>
            <person name="Paasch A."/>
            <person name="Narechania A."/>
            <person name="Kim E."/>
        </authorList>
    </citation>
    <scope>NUCLEOTIDE SEQUENCE [LARGE SCALE GENOMIC DNA]</scope>
    <source>
        <strain evidence="3 4">PLY_AMNH</strain>
    </source>
</reference>
<dbReference type="PANTHER" id="PTHR23308">
    <property type="entry name" value="NUCLEAR INHIBITOR OF PROTEIN PHOSPHATASE-1"/>
    <property type="match status" value="1"/>
</dbReference>
<dbReference type="SUPFAM" id="SSF49879">
    <property type="entry name" value="SMAD/FHA domain"/>
    <property type="match status" value="1"/>
</dbReference>
<dbReference type="InterPro" id="IPR000253">
    <property type="entry name" value="FHA_dom"/>
</dbReference>
<organism evidence="3 4">
    <name type="scientific">Cymbomonas tetramitiformis</name>
    <dbReference type="NCBI Taxonomy" id="36881"/>
    <lineage>
        <taxon>Eukaryota</taxon>
        <taxon>Viridiplantae</taxon>
        <taxon>Chlorophyta</taxon>
        <taxon>Pyramimonadophyceae</taxon>
        <taxon>Pyramimonadales</taxon>
        <taxon>Pyramimonadaceae</taxon>
        <taxon>Cymbomonas</taxon>
    </lineage>
</organism>
<name>A0AAE0GS71_9CHLO</name>
<dbReference type="InterPro" id="IPR050923">
    <property type="entry name" value="Cell_Proc_Reg/RNA_Proc"/>
</dbReference>
<feature type="compositionally biased region" description="Low complexity" evidence="1">
    <location>
        <begin position="190"/>
        <end position="208"/>
    </location>
</feature>
<evidence type="ECO:0000313" key="4">
    <source>
        <dbReference type="Proteomes" id="UP001190700"/>
    </source>
</evidence>
<dbReference type="Gene3D" id="2.60.200.20">
    <property type="match status" value="1"/>
</dbReference>
<dbReference type="SMART" id="SM00240">
    <property type="entry name" value="FHA"/>
    <property type="match status" value="1"/>
</dbReference>
<protein>
    <recommendedName>
        <fullName evidence="2">FHA domain-containing protein</fullName>
    </recommendedName>
</protein>
<gene>
    <name evidence="3" type="ORF">CYMTET_8866</name>
</gene>
<dbReference type="CDD" id="cd00060">
    <property type="entry name" value="FHA"/>
    <property type="match status" value="1"/>
</dbReference>
<evidence type="ECO:0000259" key="2">
    <source>
        <dbReference type="PROSITE" id="PS50006"/>
    </source>
</evidence>
<feature type="compositionally biased region" description="Gly residues" evidence="1">
    <location>
        <begin position="209"/>
        <end position="223"/>
    </location>
</feature>
<accession>A0AAE0GS71</accession>
<dbReference type="EMBL" id="LGRX02002780">
    <property type="protein sequence ID" value="KAK3283435.1"/>
    <property type="molecule type" value="Genomic_DNA"/>
</dbReference>
<feature type="domain" description="FHA" evidence="2">
    <location>
        <begin position="109"/>
        <end position="159"/>
    </location>
</feature>
<keyword evidence="4" id="KW-1185">Reference proteome</keyword>
<evidence type="ECO:0000256" key="1">
    <source>
        <dbReference type="SAM" id="MobiDB-lite"/>
    </source>
</evidence>
<dbReference type="Proteomes" id="UP001190700">
    <property type="component" value="Unassembled WGS sequence"/>
</dbReference>
<feature type="region of interest" description="Disordered" evidence="1">
    <location>
        <begin position="184"/>
        <end position="246"/>
    </location>
</feature>
<sequence length="246" mass="25522">MYLSACTAGTRVIRSRVERAAPVRCAALSHIRHRHAFKGIKLASGSLKATFLGTPAAVCCQPSRAHRASRRVVKVSALFGGRGTQSSNGNLSGYELRGSPTIKLPKGNTIVGRDEDDSDIVVNKAAVSNKHCRFSAGPRGVTLTDLGSTNGTFVDGKQVKGSVSLSPGDKVTLGNVKFTLVEKKPPAPKAPAQGTTRGSVRAGTTRGTTRGGTTRGTIRGGTTRGSVKAGSQVVQRGGDAQKVCTL</sequence>
<proteinExistence type="predicted"/>
<evidence type="ECO:0000313" key="3">
    <source>
        <dbReference type="EMBL" id="KAK3283435.1"/>
    </source>
</evidence>
<dbReference type="Pfam" id="PF00498">
    <property type="entry name" value="FHA"/>
    <property type="match status" value="1"/>
</dbReference>
<comment type="caution">
    <text evidence="3">The sequence shown here is derived from an EMBL/GenBank/DDBJ whole genome shotgun (WGS) entry which is preliminary data.</text>
</comment>